<sequence>MNRYRRDREDVVLPCVLDDVVLLYHRASGQTHMVISPVPEIFEALADGVPAGARDVHARLSRTFDMGPDEDAVAAIDAHLAHLSALGLVRAA</sequence>
<dbReference type="Proteomes" id="UP000015523">
    <property type="component" value="Unassembled WGS sequence"/>
</dbReference>
<reference evidence="1 2" key="1">
    <citation type="journal article" date="2013" name="Genome Announc.">
        <title>Draft Genome Sequence of Sphingobium ummariense Strain RL-3, a Hexachlorocyclohexane-Degrading Bacterium.</title>
        <authorList>
            <person name="Kohli P."/>
            <person name="Dua A."/>
            <person name="Sangwan N."/>
            <person name="Oldach P."/>
            <person name="Khurana J.P."/>
            <person name="Lal R."/>
        </authorList>
    </citation>
    <scope>NUCLEOTIDE SEQUENCE [LARGE SCALE GENOMIC DNA]</scope>
    <source>
        <strain evidence="1 2">RL-3</strain>
    </source>
</reference>
<dbReference type="OrthoDB" id="7475313at2"/>
<accession>T0KL11</accession>
<dbReference type="EMBL" id="AUWY01000022">
    <property type="protein sequence ID" value="EQB34058.1"/>
    <property type="molecule type" value="Genomic_DNA"/>
</dbReference>
<gene>
    <name evidence="1" type="ORF">M529_01650</name>
</gene>
<comment type="caution">
    <text evidence="1">The sequence shown here is derived from an EMBL/GenBank/DDBJ whole genome shotgun (WGS) entry which is preliminary data.</text>
</comment>
<dbReference type="STRING" id="1346791.M529_01650"/>
<organism evidence="1 2">
    <name type="scientific">Sphingobium ummariense RL-3</name>
    <dbReference type="NCBI Taxonomy" id="1346791"/>
    <lineage>
        <taxon>Bacteria</taxon>
        <taxon>Pseudomonadati</taxon>
        <taxon>Pseudomonadota</taxon>
        <taxon>Alphaproteobacteria</taxon>
        <taxon>Sphingomonadales</taxon>
        <taxon>Sphingomonadaceae</taxon>
        <taxon>Sphingobium</taxon>
    </lineage>
</organism>
<name>T0KL11_9SPHN</name>
<dbReference type="NCBIfam" id="TIGR04353">
    <property type="entry name" value="PqqD_rel_X"/>
    <property type="match status" value="1"/>
</dbReference>
<keyword evidence="2" id="KW-1185">Reference proteome</keyword>
<evidence type="ECO:0000313" key="1">
    <source>
        <dbReference type="EMBL" id="EQB34058.1"/>
    </source>
</evidence>
<evidence type="ECO:0008006" key="3">
    <source>
        <dbReference type="Google" id="ProtNLM"/>
    </source>
</evidence>
<protein>
    <recommendedName>
        <fullName evidence="3">HPr-rel-A system PqqD family protein</fullName>
    </recommendedName>
</protein>
<dbReference type="InterPro" id="IPR027599">
    <property type="entry name" value="PqqD-rel_X"/>
</dbReference>
<dbReference type="AlphaFoldDB" id="T0KL11"/>
<dbReference type="PATRIC" id="fig|1346791.3.peg.320"/>
<evidence type="ECO:0000313" key="2">
    <source>
        <dbReference type="Proteomes" id="UP000015523"/>
    </source>
</evidence>
<dbReference type="RefSeq" id="WP_021316386.1">
    <property type="nucleotide sequence ID" value="NZ_AUWY01000022.1"/>
</dbReference>
<proteinExistence type="predicted"/>